<dbReference type="PANTHER" id="PTHR43781">
    <property type="entry name" value="SACCHAROPINE DEHYDROGENASE"/>
    <property type="match status" value="1"/>
</dbReference>
<keyword evidence="2" id="KW-1185">Reference proteome</keyword>
<accession>A0ABP6L9T4</accession>
<proteinExistence type="predicted"/>
<dbReference type="Gene3D" id="3.40.50.720">
    <property type="entry name" value="NAD(P)-binding Rossmann-like Domain"/>
    <property type="match status" value="1"/>
</dbReference>
<dbReference type="EMBL" id="BAAAWD010000019">
    <property type="protein sequence ID" value="GAA3032480.1"/>
    <property type="molecule type" value="Genomic_DNA"/>
</dbReference>
<evidence type="ECO:0000313" key="2">
    <source>
        <dbReference type="Proteomes" id="UP001499930"/>
    </source>
</evidence>
<dbReference type="Proteomes" id="UP001499930">
    <property type="component" value="Unassembled WGS sequence"/>
</dbReference>
<evidence type="ECO:0000313" key="1">
    <source>
        <dbReference type="EMBL" id="GAA3032480.1"/>
    </source>
</evidence>
<reference evidence="2" key="1">
    <citation type="journal article" date="2019" name="Int. J. Syst. Evol. Microbiol.">
        <title>The Global Catalogue of Microorganisms (GCM) 10K type strain sequencing project: providing services to taxonomists for standard genome sequencing and annotation.</title>
        <authorList>
            <consortium name="The Broad Institute Genomics Platform"/>
            <consortium name="The Broad Institute Genome Sequencing Center for Infectious Disease"/>
            <person name="Wu L."/>
            <person name="Ma J."/>
        </authorList>
    </citation>
    <scope>NUCLEOTIDE SEQUENCE [LARGE SCALE GENOMIC DNA]</scope>
    <source>
        <strain evidence="2">JCM 3106</strain>
    </source>
</reference>
<dbReference type="SUPFAM" id="SSF51735">
    <property type="entry name" value="NAD(P)-binding Rossmann-fold domains"/>
    <property type="match status" value="1"/>
</dbReference>
<dbReference type="InterPro" id="IPR036291">
    <property type="entry name" value="NAD(P)-bd_dom_sf"/>
</dbReference>
<sequence length="325" mass="33144">MAVGRDAGRLREALAVTGLDGAGVEVRTTGDGDVPGHDALVTAFGDADAVVSCAGPFTRTGASVVRAAIAAGRHHVDTAGEQLYVKQIFDTFGADAERAGVAVVPAATDACVPTDLIAHLLAERLGPLAEITCVHLIEGGGGPSRGSLRSVLESLDAIRTGGLVYDGGDWRAGTSPGHASILLPGETEATAVTGFPLPEVVTVPRHVPTGRFVGFAEAALTAALSAPVDPRIVDGLPEGPDPESRAAQRFTYVVDATGAGGRRARGVVRGFDTYGTTALIAVEAARRLVADPPKPGVLAPAQAYDPAGFLDFLASHGVHRTVEEA</sequence>
<name>A0ABP6L9T4_9ACTN</name>
<dbReference type="PANTHER" id="PTHR43781:SF1">
    <property type="entry name" value="SACCHAROPINE DEHYDROGENASE"/>
    <property type="match status" value="1"/>
</dbReference>
<gene>
    <name evidence="1" type="ORF">GCM10017559_69690</name>
</gene>
<comment type="caution">
    <text evidence="1">The sequence shown here is derived from an EMBL/GenBank/DDBJ whole genome shotgun (WGS) entry which is preliminary data.</text>
</comment>
<protein>
    <submittedName>
        <fullName evidence="1">Saccharopine dehydrogenase NADP-binding domain-containing protein</fullName>
    </submittedName>
</protein>
<organism evidence="1 2">
    <name type="scientific">Streptosporangium longisporum</name>
    <dbReference type="NCBI Taxonomy" id="46187"/>
    <lineage>
        <taxon>Bacteria</taxon>
        <taxon>Bacillati</taxon>
        <taxon>Actinomycetota</taxon>
        <taxon>Actinomycetes</taxon>
        <taxon>Streptosporangiales</taxon>
        <taxon>Streptosporangiaceae</taxon>
        <taxon>Streptosporangium</taxon>
    </lineage>
</organism>